<protein>
    <recommendedName>
        <fullName evidence="3">Lipoprotein</fullName>
    </recommendedName>
</protein>
<dbReference type="EMBL" id="PKRU02000028">
    <property type="protein sequence ID" value="RPD36997.1"/>
    <property type="molecule type" value="Genomic_DNA"/>
</dbReference>
<proteinExistence type="predicted"/>
<sequence>MRSSIMLYLFITLVLISCDKKDVQKKKENAPLPHSASVINEKSVWDDDDLGNKCSKYERFDICLLKEVEKSGSIEALKAVQYLNKTREIGYVYSFRKEGPIGIAEIEYPFRVNTNTITLLIPPAGKPIYTEDIYDDIITSKVWLDFTKQHPSDSVHGAPRLMKIEKNNDDIEFIFSFHVGKCHACEETARVYFSYKFTHEGVFIKNNILYVKISS</sequence>
<organism evidence="1 2">
    <name type="scientific">Candidatus Liberibacter solanacearum</name>
    <dbReference type="NCBI Taxonomy" id="556287"/>
    <lineage>
        <taxon>Bacteria</taxon>
        <taxon>Pseudomonadati</taxon>
        <taxon>Pseudomonadota</taxon>
        <taxon>Alphaproteobacteria</taxon>
        <taxon>Hyphomicrobiales</taxon>
        <taxon>Rhizobiaceae</taxon>
        <taxon>Liberibacter</taxon>
    </lineage>
</organism>
<dbReference type="PROSITE" id="PS51257">
    <property type="entry name" value="PROKAR_LIPOPROTEIN"/>
    <property type="match status" value="1"/>
</dbReference>
<name>A0A424FLJ0_9HYPH</name>
<dbReference type="RefSeq" id="WP_103847408.1">
    <property type="nucleotide sequence ID" value="NZ_PKRU02000028.1"/>
</dbReference>
<evidence type="ECO:0000313" key="2">
    <source>
        <dbReference type="Proteomes" id="UP000236895"/>
    </source>
</evidence>
<accession>A0A424FLJ0</accession>
<gene>
    <name evidence="1" type="ORF">C0030_004665</name>
</gene>
<evidence type="ECO:0000313" key="1">
    <source>
        <dbReference type="EMBL" id="RPD36997.1"/>
    </source>
</evidence>
<dbReference type="AlphaFoldDB" id="A0A424FLJ0"/>
<comment type="caution">
    <text evidence="1">The sequence shown here is derived from an EMBL/GenBank/DDBJ whole genome shotgun (WGS) entry which is preliminary data.</text>
</comment>
<dbReference type="Proteomes" id="UP000236895">
    <property type="component" value="Unassembled WGS sequence"/>
</dbReference>
<evidence type="ECO:0008006" key="3">
    <source>
        <dbReference type="Google" id="ProtNLM"/>
    </source>
</evidence>
<reference evidence="1 2" key="1">
    <citation type="submission" date="2018-11" db="EMBL/GenBank/DDBJ databases">
        <title>Genome Analysis of Haplotype D of Candidatus Liberibacter Solanacearum.</title>
        <authorList>
            <person name="Katsir L."/>
            <person name="Ruan Z."/>
            <person name="Santos Garcia D."/>
            <person name="Piasezky A."/>
            <person name="Jiang J."/>
            <person name="Sela N."/>
            <person name="Freilich S."/>
            <person name="Bahar O."/>
        </authorList>
    </citation>
    <scope>NUCLEOTIDE SEQUENCE [LARGE SCALE GENOMIC DNA]</scope>
    <source>
        <strain evidence="2">haplotype D1</strain>
    </source>
</reference>